<gene>
    <name evidence="1" type="ORF">J7I42_34395</name>
</gene>
<accession>A0ABS3Z5I9</accession>
<dbReference type="EMBL" id="JAGHKO010000024">
    <property type="protein sequence ID" value="MBO9205431.1"/>
    <property type="molecule type" value="Genomic_DNA"/>
</dbReference>
<evidence type="ECO:0000313" key="2">
    <source>
        <dbReference type="Proteomes" id="UP000677244"/>
    </source>
</evidence>
<dbReference type="RefSeq" id="WP_209144991.1">
    <property type="nucleotide sequence ID" value="NZ_JAGHKO010000024.1"/>
</dbReference>
<dbReference type="Proteomes" id="UP000677244">
    <property type="component" value="Unassembled WGS sequence"/>
</dbReference>
<comment type="caution">
    <text evidence="1">The sequence shown here is derived from an EMBL/GenBank/DDBJ whole genome shotgun (WGS) entry which is preliminary data.</text>
</comment>
<reference evidence="1 2" key="1">
    <citation type="submission" date="2021-03" db="EMBL/GenBank/DDBJ databases">
        <title>Assistant Professor.</title>
        <authorList>
            <person name="Huq M.A."/>
        </authorList>
    </citation>
    <scope>NUCLEOTIDE SEQUENCE [LARGE SCALE GENOMIC DNA]</scope>
    <source>
        <strain evidence="1 2">MAH-29</strain>
    </source>
</reference>
<organism evidence="1 2">
    <name type="scientific">Niastella soli</name>
    <dbReference type="NCBI Taxonomy" id="2821487"/>
    <lineage>
        <taxon>Bacteria</taxon>
        <taxon>Pseudomonadati</taxon>
        <taxon>Bacteroidota</taxon>
        <taxon>Chitinophagia</taxon>
        <taxon>Chitinophagales</taxon>
        <taxon>Chitinophagaceae</taxon>
        <taxon>Niastella</taxon>
    </lineage>
</organism>
<protein>
    <submittedName>
        <fullName evidence="1">Uncharacterized protein</fullName>
    </submittedName>
</protein>
<proteinExistence type="predicted"/>
<keyword evidence="2" id="KW-1185">Reference proteome</keyword>
<name>A0ABS3Z5I9_9BACT</name>
<sequence>MQLIHTIEIPPYNLANEKYDMPNGSHYELPEEWYQYWKNCLSEKNLGRLEPIRKTSHLVNIETINDDELEEILMLKLNDMESPIEDAYKMDGGIALKENTKLYIEPQCCGDVGNILGWEEISGSDENQWHHLWIGHPLVYYRRMNGSVEFSTYVEPGPSAGIDFEVMVSISEQELKTELIKIRKLHNEFEHRIRKTLDKMGVAHSEEISKIMTGNE</sequence>
<evidence type="ECO:0000313" key="1">
    <source>
        <dbReference type="EMBL" id="MBO9205431.1"/>
    </source>
</evidence>